<proteinExistence type="predicted"/>
<organism evidence="2 3">
    <name type="scientific">Prevotella multiformis DSM 16608</name>
    <dbReference type="NCBI Taxonomy" id="888743"/>
    <lineage>
        <taxon>Bacteria</taxon>
        <taxon>Pseudomonadati</taxon>
        <taxon>Bacteroidota</taxon>
        <taxon>Bacteroidia</taxon>
        <taxon>Bacteroidales</taxon>
        <taxon>Prevotellaceae</taxon>
        <taxon>Prevotella</taxon>
    </lineage>
</organism>
<accession>F0F4J4</accession>
<reference evidence="2 3" key="1">
    <citation type="submission" date="2011-01" db="EMBL/GenBank/DDBJ databases">
        <authorList>
            <person name="Muzny D."/>
            <person name="Qin X."/>
            <person name="Deng J."/>
            <person name="Jiang H."/>
            <person name="Liu Y."/>
            <person name="Qu J."/>
            <person name="Song X.-Z."/>
            <person name="Zhang L."/>
            <person name="Thornton R."/>
            <person name="Coyle M."/>
            <person name="Francisco L."/>
            <person name="Jackson L."/>
            <person name="Javaid M."/>
            <person name="Korchina V."/>
            <person name="Kovar C."/>
            <person name="Mata R."/>
            <person name="Mathew T."/>
            <person name="Ngo R."/>
            <person name="Nguyen L."/>
            <person name="Nguyen N."/>
            <person name="Okwuonu G."/>
            <person name="Ongeri F."/>
            <person name="Pham C."/>
            <person name="Simmons D."/>
            <person name="Wilczek-Boney K."/>
            <person name="Hale W."/>
            <person name="Jakkamsetti A."/>
            <person name="Pham P."/>
            <person name="Ruth R."/>
            <person name="San Lucas F."/>
            <person name="Warren J."/>
            <person name="Zhang J."/>
            <person name="Zhao Z."/>
            <person name="Zhou C."/>
            <person name="Zhu D."/>
            <person name="Lee S."/>
            <person name="Bess C."/>
            <person name="Blankenburg K."/>
            <person name="Forbes L."/>
            <person name="Fu Q."/>
            <person name="Gubbala S."/>
            <person name="Hirani K."/>
            <person name="Jayaseelan J.C."/>
            <person name="Lara F."/>
            <person name="Munidasa M."/>
            <person name="Palculict T."/>
            <person name="Patil S."/>
            <person name="Pu L.-L."/>
            <person name="Saada N."/>
            <person name="Tang L."/>
            <person name="Weissenberger G."/>
            <person name="Zhu Y."/>
            <person name="Hemphill L."/>
            <person name="Shang Y."/>
            <person name="Youmans B."/>
            <person name="Ayvaz T."/>
            <person name="Ross M."/>
            <person name="Santibanez J."/>
            <person name="Aqrawi P."/>
            <person name="Gross S."/>
            <person name="Joshi V."/>
            <person name="Fowler G."/>
            <person name="Nazareth L."/>
            <person name="Reid J."/>
            <person name="Worley K."/>
            <person name="Petrosino J."/>
            <person name="Highlander S."/>
            <person name="Gibbs R."/>
        </authorList>
    </citation>
    <scope>NUCLEOTIDE SEQUENCE [LARGE SCALE GENOMIC DNA]</scope>
    <source>
        <strain evidence="2 3">DSM 16608</strain>
    </source>
</reference>
<dbReference type="EMBL" id="AEWX01000004">
    <property type="protein sequence ID" value="EGC21152.1"/>
    <property type="molecule type" value="Genomic_DNA"/>
</dbReference>
<evidence type="ECO:0008006" key="4">
    <source>
        <dbReference type="Google" id="ProtNLM"/>
    </source>
</evidence>
<keyword evidence="1" id="KW-0732">Signal</keyword>
<keyword evidence="3" id="KW-1185">Reference proteome</keyword>
<feature type="signal peptide" evidence="1">
    <location>
        <begin position="1"/>
        <end position="16"/>
    </location>
</feature>
<dbReference type="HOGENOM" id="CLU_3028522_0_0_10"/>
<gene>
    <name evidence="2" type="ORF">HMPREF9141_0510</name>
</gene>
<dbReference type="AlphaFoldDB" id="F0F4J4"/>
<evidence type="ECO:0000313" key="3">
    <source>
        <dbReference type="Proteomes" id="UP000005697"/>
    </source>
</evidence>
<sequence>MRILLLCLVLFSVCSAGNVLCSFSFGWTSDFGLFSAGNWKKYCNFAAGYSIGLQT</sequence>
<comment type="caution">
    <text evidence="2">The sequence shown here is derived from an EMBL/GenBank/DDBJ whole genome shotgun (WGS) entry which is preliminary data.</text>
</comment>
<protein>
    <recommendedName>
        <fullName evidence="4">Lipoprotein</fullName>
    </recommendedName>
</protein>
<evidence type="ECO:0000256" key="1">
    <source>
        <dbReference type="SAM" id="SignalP"/>
    </source>
</evidence>
<feature type="chain" id="PRO_5003252072" description="Lipoprotein" evidence="1">
    <location>
        <begin position="17"/>
        <end position="55"/>
    </location>
</feature>
<dbReference type="Proteomes" id="UP000005697">
    <property type="component" value="Unassembled WGS sequence"/>
</dbReference>
<name>F0F4J4_9BACT</name>
<evidence type="ECO:0000313" key="2">
    <source>
        <dbReference type="EMBL" id="EGC21152.1"/>
    </source>
</evidence>